<feature type="repeat" description="ANK" evidence="3">
    <location>
        <begin position="2210"/>
        <end position="2242"/>
    </location>
</feature>
<protein>
    <submittedName>
        <fullName evidence="6">3-hydroxy-3-methylglutaryl-coenzyme A reductase</fullName>
    </submittedName>
</protein>
<gene>
    <name evidence="6" type="primary">hmgA</name>
    <name evidence="6" type="ORF">AK812_SmicGene19082</name>
</gene>
<evidence type="ECO:0000256" key="3">
    <source>
        <dbReference type="PROSITE-ProRule" id="PRU00023"/>
    </source>
</evidence>
<evidence type="ECO:0000256" key="4">
    <source>
        <dbReference type="SAM" id="MobiDB-lite"/>
    </source>
</evidence>
<feature type="region of interest" description="Disordered" evidence="4">
    <location>
        <begin position="1104"/>
        <end position="1123"/>
    </location>
</feature>
<reference evidence="6 7" key="1">
    <citation type="submission" date="2016-02" db="EMBL/GenBank/DDBJ databases">
        <title>Genome analysis of coral dinoflagellate symbionts highlights evolutionary adaptations to a symbiotic lifestyle.</title>
        <authorList>
            <person name="Aranda M."/>
            <person name="Li Y."/>
            <person name="Liew Y.J."/>
            <person name="Baumgarten S."/>
            <person name="Simakov O."/>
            <person name="Wilson M."/>
            <person name="Piel J."/>
            <person name="Ashoor H."/>
            <person name="Bougouffa S."/>
            <person name="Bajic V.B."/>
            <person name="Ryu T."/>
            <person name="Ravasi T."/>
            <person name="Bayer T."/>
            <person name="Micklem G."/>
            <person name="Kim H."/>
            <person name="Bhak J."/>
            <person name="Lajeunesse T.C."/>
            <person name="Voolstra C.R."/>
        </authorList>
    </citation>
    <scope>NUCLEOTIDE SEQUENCE [LARGE SCALE GENOMIC DNA]</scope>
    <source>
        <strain evidence="6 7">CCMP2467</strain>
    </source>
</reference>
<dbReference type="Pfam" id="PF12796">
    <property type="entry name" value="Ank_2"/>
    <property type="match status" value="1"/>
</dbReference>
<dbReference type="InterPro" id="IPR036770">
    <property type="entry name" value="Ankyrin_rpt-contain_sf"/>
</dbReference>
<dbReference type="PANTHER" id="PTHR10572">
    <property type="entry name" value="3-HYDROXY-3-METHYLGLUTARYL-COENZYME A REDUCTASE"/>
    <property type="match status" value="1"/>
</dbReference>
<accession>A0A1Q9DTE8</accession>
<sequence>MAPSRDLFQSTKRSFKNAVAWLPVAFLDPAVRAKTPFPRLTDAEPLRPPCFEPTAATAPTVGAEPFPNAELKVRGQSVPVSKEYWDYVADEQSVNDAEVYRNNTENYVGTVKYPIGVIGPLKVNGEYATKEYVVPMATHEGALLASYSRGAKAITAGGGVTTRIKTRCMLRAPEFAAARELREIDGAAILAHQVIEWSKSEITSPHISDNTETALDEEHCRPGLGAEASSTKDVDMTCKMVGSPWPGAVPWLASCRQAAPTMCTTEKGADGLLVVQGMPRGFPAVGIHVQSCSPIPAPCPKTRWWSFPQFRGKELTRGGVERVLETYHIAKNEALLKTLAALGSSPIHPHLTLVHLEDAPEADDLALVMPGNSESSMAGILSMRDRMSRLPWVLHHLGGNFAGLGRFGMEHPELVGLNGPYRPPGEILLTTAANPLVDGSLRDGCLWPRRRTLLLGPAGADLDVALLAEGAQPQLQSQETPAVWNEMPLMVESHKRRSKTAYCEIRTSQGGRREEAMNLLKADGLARPASNEESRNGGLCAARWSLPNTSSPERSSQRPRSTTPKNMYDFPSEDGMQDVGQAWCSDPLVCGTAPESPLWAESSWWGSSDTRATDTETYVGGWLSMDPCPHKSSVFRFHFEECHPWAFVQVSPKRRIAALDMLGTLVLTAFHIEKERPGFHFLSLVPHLRPEWCAVRHISATPLGPEALGAFGPASLAGPSRIATFTLPVFIFENIATAHDFYKWVHLEENQAGIKDCLHKNIGHLTEERTRLRVFQTDRKVHVSVGIDSQDAAGQNKVTYAGDLMMQYCKEHYPGAIPEMYIEGGFNAGKRVSVMHTLLGKGHSIVADCIIPKEVCQSVLRTTPYRLQRFQKMHNRTNEFMGGISCTAHVANGLAAFYIATGNDPACTAESQAAVTHFDLVNPSGGSTNHLDQDLYASITLNSIIVASVGGGTSLPSFKAARSMMGVESANELAEICAGVALSGELSFYASMETGSFADAHWNMREGGARNPSAPCTLEWRSRSAKAPNRAVPRVALCLLGVPRFFDDTAQLLRRNLLDRVGRPADLFTFVTASRRPAAPDCPQPHRLVETVPGDGRLSEELRRVAPSSEEGQGQSFEPGRFAGDGASLLTASEWQELEVLLQDAVAGQVAWGDRPMELLSLAQRPDVGHDDITGSSPTARTSDDSRKARSSGIRFTDGSSGHQVRPSAGLSQLRTLQWCADAVKWHENNFLNFSYSHVLFARWDLHWLIPFPGLELLQEIDSEAIWLPKVQGEFFANDRFAVVPRPRLAVYFEGWKLLVSGDAEDALKKHMPRVGTPFFLQDLLVYEGFLHLRLVYAGAHTMALPPLFYVYCRPSSDSRTFRSLGFFDCSPLAALADVTAKDGGDEASEAVETALGGAKYSNEVTWVISTDSALRGLEQGESRVEEGSEQLMRLLRPRLDRLRGNPEDLSDPVTWTKDDLFGAVFLSTQMEVSTALQRGQCQNLNDWRRTGYVCSRFLTVVLELAPRRLQIKSLVAPCAVGASGSGSSAMDSLCQQWCEGQGLDEACFLKLLELDYDARQTVMQGFEPKPDTKNLSGLFMGYVRSIQQSGSTGKGPKGPMQTQWKGAPGSAKGRGKGQEAMPAMPSIAQNAAAQLQEEAVKFATSWGLDDECIGELLAQPPQFGSMQWSQLLWASALSQKAASDCGFRRVDASLGGFNEEVRAQRRPLIVHSIPDVSGVLADTDQDTMLRSFGHMSMQLETGIDESAANFRLTKEWRSLERYVHQPTGGQELAFEHGFTGSLSRSVWSSRFPALPSLLKEVLAFPILTLGVNGTGTSMHKHEETWLLLLSGRKAWWISEKSNVPATFARRNPCQHIDSSTPPGYQFCIQQPGEVVYFPDDAFHATCNIDSFVWGLGSQGSNADWPPLVMAASLGDAQAVTTMLKSGEGRPTRASFAAALQRSLGLQQPTARRLMKYAANFVDESAGHAVGYCTTSPVHAAAESGDVAKVQKLLSLGFAAEEAYSETVGFIALEIAAFLGHTEVVELLARQRGPLLQNHSAMVLGNALRHAAQNGHSAALHLLSKLGAELVLADAEGRVALHYAAAGGQRKALKTLRSLYLDPAAPIEARDHDGLTPLHAASERGHLQLVRFLLGTRSELTASRKMEMPVHLAARQGHASVVQLLLSKGAGVSQKSELGTPLHAAIMSGCRNTTELLLKRKAPVHERDSKGNQALHVAAKYGDMTMVKMLLKWRADVSALGDGGPAWKIAQRQGFDEVAELLQTPGMFEL</sequence>
<evidence type="ECO:0000313" key="6">
    <source>
        <dbReference type="EMBL" id="OLP98447.1"/>
    </source>
</evidence>
<dbReference type="InterPro" id="IPR002202">
    <property type="entry name" value="HMG_CoA_Rdtase"/>
</dbReference>
<evidence type="ECO:0000259" key="5">
    <source>
        <dbReference type="PROSITE" id="PS51184"/>
    </source>
</evidence>
<dbReference type="InterPro" id="IPR009029">
    <property type="entry name" value="HMG_CoA_Rdtase_sub-bd_dom_sf"/>
</dbReference>
<dbReference type="SUPFAM" id="SSF51197">
    <property type="entry name" value="Clavaminate synthase-like"/>
    <property type="match status" value="1"/>
</dbReference>
<dbReference type="SUPFAM" id="SSF56542">
    <property type="entry name" value="Substrate-binding domain of HMG-CoA reductase"/>
    <property type="match status" value="1"/>
</dbReference>
<dbReference type="Proteomes" id="UP000186817">
    <property type="component" value="Unassembled WGS sequence"/>
</dbReference>
<dbReference type="Gene3D" id="1.25.40.20">
    <property type="entry name" value="Ankyrin repeat-containing domain"/>
    <property type="match status" value="1"/>
</dbReference>
<dbReference type="PROSITE" id="PS51184">
    <property type="entry name" value="JMJC"/>
    <property type="match status" value="1"/>
</dbReference>
<feature type="region of interest" description="Disordered" evidence="4">
    <location>
        <begin position="1164"/>
        <end position="1202"/>
    </location>
</feature>
<dbReference type="InterPro" id="IPR003347">
    <property type="entry name" value="JmjC_dom"/>
</dbReference>
<keyword evidence="3" id="KW-0040">ANK repeat</keyword>
<feature type="region of interest" description="Disordered" evidence="4">
    <location>
        <begin position="1589"/>
        <end position="1621"/>
    </location>
</feature>
<feature type="region of interest" description="Disordered" evidence="4">
    <location>
        <begin position="525"/>
        <end position="568"/>
    </location>
</feature>
<name>A0A1Q9DTE8_SYMMI</name>
<comment type="caution">
    <text evidence="6">The sequence shown here is derived from an EMBL/GenBank/DDBJ whole genome shotgun (WGS) entry which is preliminary data.</text>
</comment>
<feature type="domain" description="JmjC" evidence="5">
    <location>
        <begin position="1755"/>
        <end position="1919"/>
    </location>
</feature>
<dbReference type="SMART" id="SM00248">
    <property type="entry name" value="ANK"/>
    <property type="match status" value="9"/>
</dbReference>
<dbReference type="InterPro" id="IPR023074">
    <property type="entry name" value="HMG_CoA_Rdtase_cat_sf"/>
</dbReference>
<dbReference type="Pfam" id="PF00368">
    <property type="entry name" value="HMG-CoA_red"/>
    <property type="match status" value="2"/>
</dbReference>
<feature type="repeat" description="ANK" evidence="3">
    <location>
        <begin position="2177"/>
        <end position="2209"/>
    </location>
</feature>
<dbReference type="GO" id="GO:0015936">
    <property type="term" value="P:coenzyme A metabolic process"/>
    <property type="evidence" value="ECO:0007669"/>
    <property type="project" value="InterPro"/>
</dbReference>
<dbReference type="Pfam" id="PF00023">
    <property type="entry name" value="Ank"/>
    <property type="match status" value="1"/>
</dbReference>
<evidence type="ECO:0000256" key="1">
    <source>
        <dbReference type="ARBA" id="ARBA00007661"/>
    </source>
</evidence>
<proteinExistence type="inferred from homology"/>
<organism evidence="6 7">
    <name type="scientific">Symbiodinium microadriaticum</name>
    <name type="common">Dinoflagellate</name>
    <name type="synonym">Zooxanthella microadriatica</name>
    <dbReference type="NCBI Taxonomy" id="2951"/>
    <lineage>
        <taxon>Eukaryota</taxon>
        <taxon>Sar</taxon>
        <taxon>Alveolata</taxon>
        <taxon>Dinophyceae</taxon>
        <taxon>Suessiales</taxon>
        <taxon>Symbiodiniaceae</taxon>
        <taxon>Symbiodinium</taxon>
    </lineage>
</organism>
<dbReference type="InterPro" id="IPR009023">
    <property type="entry name" value="HMG_CoA_Rdtase_NAD(P)-bd_sf"/>
</dbReference>
<dbReference type="SUPFAM" id="SSF55035">
    <property type="entry name" value="NAD-binding domain of HMG-CoA reductase"/>
    <property type="match status" value="1"/>
</dbReference>
<evidence type="ECO:0000313" key="7">
    <source>
        <dbReference type="Proteomes" id="UP000186817"/>
    </source>
</evidence>
<dbReference type="GO" id="GO:0004420">
    <property type="term" value="F:hydroxymethylglutaryl-CoA reductase (NADPH) activity"/>
    <property type="evidence" value="ECO:0007669"/>
    <property type="project" value="InterPro"/>
</dbReference>
<dbReference type="Gene3D" id="3.30.70.420">
    <property type="entry name" value="Hydroxymethylglutaryl-CoA reductase, class I/II, NAD/NADP-binding domain"/>
    <property type="match status" value="1"/>
</dbReference>
<comment type="similarity">
    <text evidence="1">Belongs to the HMG-CoA reductase family.</text>
</comment>
<keyword evidence="7" id="KW-1185">Reference proteome</keyword>
<keyword evidence="2" id="KW-0560">Oxidoreductase</keyword>
<dbReference type="SUPFAM" id="SSF48403">
    <property type="entry name" value="Ankyrin repeat"/>
    <property type="match status" value="1"/>
</dbReference>
<dbReference type="PROSITE" id="PS50297">
    <property type="entry name" value="ANK_REP_REGION"/>
    <property type="match status" value="3"/>
</dbReference>
<dbReference type="OrthoDB" id="418071at2759"/>
<dbReference type="Gene3D" id="3.90.770.10">
    <property type="entry name" value="3-hydroxy-3-methylglutaryl-coenzyme A Reductase, Chain A, domain 2"/>
    <property type="match status" value="2"/>
</dbReference>
<dbReference type="EMBL" id="LSRX01000396">
    <property type="protein sequence ID" value="OLP98447.1"/>
    <property type="molecule type" value="Genomic_DNA"/>
</dbReference>
<feature type="region of interest" description="Disordered" evidence="4">
    <location>
        <begin position="1079"/>
        <end position="1098"/>
    </location>
</feature>
<dbReference type="PRINTS" id="PR00071">
    <property type="entry name" value="HMGCOARDTASE"/>
</dbReference>
<evidence type="ECO:0000256" key="2">
    <source>
        <dbReference type="ARBA" id="ARBA00023002"/>
    </source>
</evidence>
<dbReference type="Gene3D" id="2.60.120.650">
    <property type="entry name" value="Cupin"/>
    <property type="match status" value="1"/>
</dbReference>
<feature type="compositionally biased region" description="Low complexity" evidence="4">
    <location>
        <begin position="549"/>
        <end position="564"/>
    </location>
</feature>
<feature type="repeat" description="ANK" evidence="3">
    <location>
        <begin position="2113"/>
        <end position="2145"/>
    </location>
</feature>
<feature type="repeat" description="ANK" evidence="3">
    <location>
        <begin position="2076"/>
        <end position="2112"/>
    </location>
</feature>
<dbReference type="PRINTS" id="PR01415">
    <property type="entry name" value="ANKYRIN"/>
</dbReference>
<dbReference type="InterPro" id="IPR002110">
    <property type="entry name" value="Ankyrin_rpt"/>
</dbReference>
<dbReference type="PROSITE" id="PS50065">
    <property type="entry name" value="HMG_COA_REDUCTASE_4"/>
    <property type="match status" value="2"/>
</dbReference>
<dbReference type="PROSITE" id="PS50088">
    <property type="entry name" value="ANK_REPEAT"/>
    <property type="match status" value="5"/>
</dbReference>
<feature type="repeat" description="ANK" evidence="3">
    <location>
        <begin position="2145"/>
        <end position="2177"/>
    </location>
</feature>
<dbReference type="PANTHER" id="PTHR10572:SF24">
    <property type="entry name" value="3-HYDROXY-3-METHYLGLUTARYL-COENZYME A REDUCTASE"/>
    <property type="match status" value="1"/>
</dbReference>